<keyword evidence="1 4" id="KW-0378">Hydrolase</keyword>
<protein>
    <submittedName>
        <fullName evidence="6">Patatin</fullName>
    </submittedName>
</protein>
<dbReference type="EMBL" id="BMHA01000010">
    <property type="protein sequence ID" value="GGI08086.1"/>
    <property type="molecule type" value="Genomic_DNA"/>
</dbReference>
<accession>A0A8J3AC09</accession>
<feature type="domain" description="PNPLA" evidence="5">
    <location>
        <begin position="14"/>
        <end position="183"/>
    </location>
</feature>
<keyword evidence="7" id="KW-1185">Reference proteome</keyword>
<dbReference type="GO" id="GO:0016042">
    <property type="term" value="P:lipid catabolic process"/>
    <property type="evidence" value="ECO:0007669"/>
    <property type="project" value="UniProtKB-UniRule"/>
</dbReference>
<dbReference type="InterPro" id="IPR002641">
    <property type="entry name" value="PNPLA_dom"/>
</dbReference>
<proteinExistence type="predicted"/>
<dbReference type="PANTHER" id="PTHR14226">
    <property type="entry name" value="NEUROPATHY TARGET ESTERASE/SWISS CHEESE D.MELANOGASTER"/>
    <property type="match status" value="1"/>
</dbReference>
<comment type="caution">
    <text evidence="6">The sequence shown here is derived from an EMBL/GenBank/DDBJ whole genome shotgun (WGS) entry which is preliminary data.</text>
</comment>
<dbReference type="SUPFAM" id="SSF52151">
    <property type="entry name" value="FabD/lysophospholipase-like"/>
    <property type="match status" value="1"/>
</dbReference>
<feature type="short sequence motif" description="DGA/G" evidence="4">
    <location>
        <begin position="170"/>
        <end position="172"/>
    </location>
</feature>
<keyword evidence="2 4" id="KW-0442">Lipid degradation</keyword>
<reference evidence="6" key="2">
    <citation type="submission" date="2020-09" db="EMBL/GenBank/DDBJ databases">
        <authorList>
            <person name="Sun Q."/>
            <person name="Zhou Y."/>
        </authorList>
    </citation>
    <scope>NUCLEOTIDE SEQUENCE</scope>
    <source>
        <strain evidence="6">CGMCC 1.14988</strain>
    </source>
</reference>
<dbReference type="PROSITE" id="PS51635">
    <property type="entry name" value="PNPLA"/>
    <property type="match status" value="1"/>
</dbReference>
<evidence type="ECO:0000259" key="5">
    <source>
        <dbReference type="PROSITE" id="PS51635"/>
    </source>
</evidence>
<evidence type="ECO:0000256" key="2">
    <source>
        <dbReference type="ARBA" id="ARBA00022963"/>
    </source>
</evidence>
<keyword evidence="3 4" id="KW-0443">Lipid metabolism</keyword>
<dbReference type="InterPro" id="IPR050301">
    <property type="entry name" value="NTE"/>
</dbReference>
<evidence type="ECO:0000313" key="6">
    <source>
        <dbReference type="EMBL" id="GGI08086.1"/>
    </source>
</evidence>
<dbReference type="Gene3D" id="3.40.1090.10">
    <property type="entry name" value="Cytosolic phospholipase A2 catalytic domain"/>
    <property type="match status" value="2"/>
</dbReference>
<sequence>MTPAQDAPRPEVAVVLGGGGIHGAVQIGMLQALQEHGVRPDLVVGTSVGAINGAMLAARPDDAVERLRSLWTNLAEYSPFEASLLERATTFTRSRIHLHGNHRLRRLLLSHLPARTFGALELPFQCVAASIERAAAQWFDDGPLIEALLATTAVPGLLPPVVIGSDHYLDGGLVDSIPVGRALELGARRIYVLQVGRVEQPLTVPTRAWEVGLVAFEIARRHRFVEAMSRVPDDVEVHVLPTGITEGMDYNDPAQFRYRDTTRAAERLQSAYLASSVYLTDLVGAPEG</sequence>
<name>A0A8J3AC09_9ACTN</name>
<reference evidence="6" key="1">
    <citation type="journal article" date="2014" name="Int. J. Syst. Evol. Microbiol.">
        <title>Complete genome sequence of Corynebacterium casei LMG S-19264T (=DSM 44701T), isolated from a smear-ripened cheese.</title>
        <authorList>
            <consortium name="US DOE Joint Genome Institute (JGI-PGF)"/>
            <person name="Walter F."/>
            <person name="Albersmeier A."/>
            <person name="Kalinowski J."/>
            <person name="Ruckert C."/>
        </authorList>
    </citation>
    <scope>NUCLEOTIDE SEQUENCE</scope>
    <source>
        <strain evidence="6">CGMCC 1.14988</strain>
    </source>
</reference>
<feature type="short sequence motif" description="GXSXG" evidence="4">
    <location>
        <begin position="45"/>
        <end position="49"/>
    </location>
</feature>
<dbReference type="Pfam" id="PF01734">
    <property type="entry name" value="Patatin"/>
    <property type="match status" value="1"/>
</dbReference>
<dbReference type="Proteomes" id="UP000650511">
    <property type="component" value="Unassembled WGS sequence"/>
</dbReference>
<evidence type="ECO:0000256" key="4">
    <source>
        <dbReference type="PROSITE-ProRule" id="PRU01161"/>
    </source>
</evidence>
<dbReference type="GO" id="GO:0016787">
    <property type="term" value="F:hydrolase activity"/>
    <property type="evidence" value="ECO:0007669"/>
    <property type="project" value="UniProtKB-UniRule"/>
</dbReference>
<dbReference type="CDD" id="cd07209">
    <property type="entry name" value="Pat_hypo_Ecoli_Z1214_like"/>
    <property type="match status" value="1"/>
</dbReference>
<gene>
    <name evidence="6" type="ORF">GCM10011354_27340</name>
</gene>
<evidence type="ECO:0000313" key="7">
    <source>
        <dbReference type="Proteomes" id="UP000650511"/>
    </source>
</evidence>
<dbReference type="AlphaFoldDB" id="A0A8J3AC09"/>
<organism evidence="6 7">
    <name type="scientific">Egicoccus halophilus</name>
    <dbReference type="NCBI Taxonomy" id="1670830"/>
    <lineage>
        <taxon>Bacteria</taxon>
        <taxon>Bacillati</taxon>
        <taxon>Actinomycetota</taxon>
        <taxon>Nitriliruptoria</taxon>
        <taxon>Egicoccales</taxon>
        <taxon>Egicoccaceae</taxon>
        <taxon>Egicoccus</taxon>
    </lineage>
</organism>
<feature type="active site" description="Nucleophile" evidence="4">
    <location>
        <position position="47"/>
    </location>
</feature>
<feature type="active site" description="Proton acceptor" evidence="4">
    <location>
        <position position="170"/>
    </location>
</feature>
<feature type="short sequence motif" description="GXGXXG" evidence="4">
    <location>
        <begin position="18"/>
        <end position="23"/>
    </location>
</feature>
<evidence type="ECO:0000256" key="3">
    <source>
        <dbReference type="ARBA" id="ARBA00023098"/>
    </source>
</evidence>
<dbReference type="PANTHER" id="PTHR14226:SF29">
    <property type="entry name" value="NEUROPATHY TARGET ESTERASE SWS"/>
    <property type="match status" value="1"/>
</dbReference>
<dbReference type="InterPro" id="IPR016035">
    <property type="entry name" value="Acyl_Trfase/lysoPLipase"/>
</dbReference>
<evidence type="ECO:0000256" key="1">
    <source>
        <dbReference type="ARBA" id="ARBA00022801"/>
    </source>
</evidence>